<dbReference type="Proteomes" id="UP000184480">
    <property type="component" value="Unassembled WGS sequence"/>
</dbReference>
<keyword evidence="2" id="KW-1185">Reference proteome</keyword>
<evidence type="ECO:0000313" key="2">
    <source>
        <dbReference type="Proteomes" id="UP000184480"/>
    </source>
</evidence>
<dbReference type="STRING" id="1346286.SAMN05444362_1202"/>
<accession>A0A1M5IIJ3</accession>
<protein>
    <submittedName>
        <fullName evidence="1">Uncharacterized protein</fullName>
    </submittedName>
</protein>
<dbReference type="OrthoDB" id="1029964at2"/>
<sequence>MKIIYTEGNRKSVEEMDCEAQDAVKKALELVEGKTGFRTYHETWRDCYLEIRIGHNIYTTSIEIRPFEKYLTDKRRKWHNGCAYFCNGIFWASISRIEVELI</sequence>
<organism evidence="1 2">
    <name type="scientific">Dysgonomonas macrotermitis</name>
    <dbReference type="NCBI Taxonomy" id="1346286"/>
    <lineage>
        <taxon>Bacteria</taxon>
        <taxon>Pseudomonadati</taxon>
        <taxon>Bacteroidota</taxon>
        <taxon>Bacteroidia</taxon>
        <taxon>Bacteroidales</taxon>
        <taxon>Dysgonomonadaceae</taxon>
        <taxon>Dysgonomonas</taxon>
    </lineage>
</organism>
<reference evidence="2" key="1">
    <citation type="submission" date="2016-11" db="EMBL/GenBank/DDBJ databases">
        <authorList>
            <person name="Varghese N."/>
            <person name="Submissions S."/>
        </authorList>
    </citation>
    <scope>NUCLEOTIDE SEQUENCE [LARGE SCALE GENOMIC DNA]</scope>
    <source>
        <strain evidence="2">DSM 27370</strain>
    </source>
</reference>
<dbReference type="AlphaFoldDB" id="A0A1M5IIJ3"/>
<evidence type="ECO:0000313" key="1">
    <source>
        <dbReference type="EMBL" id="SHG28087.1"/>
    </source>
</evidence>
<proteinExistence type="predicted"/>
<dbReference type="RefSeq" id="WP_062184386.1">
    <property type="nucleotide sequence ID" value="NZ_BBXL01000027.1"/>
</dbReference>
<dbReference type="EMBL" id="FQUC01000020">
    <property type="protein sequence ID" value="SHG28087.1"/>
    <property type="molecule type" value="Genomic_DNA"/>
</dbReference>
<name>A0A1M5IIJ3_9BACT</name>
<gene>
    <name evidence="1" type="ORF">SAMN05444362_1202</name>
</gene>